<dbReference type="EMBL" id="JBHSZO010000005">
    <property type="protein sequence ID" value="MFC7217493.1"/>
    <property type="molecule type" value="Genomic_DNA"/>
</dbReference>
<feature type="domain" description="LysM" evidence="2">
    <location>
        <begin position="102"/>
        <end position="151"/>
    </location>
</feature>
<dbReference type="RefSeq" id="WP_386412257.1">
    <property type="nucleotide sequence ID" value="NZ_JBHSZO010000005.1"/>
</dbReference>
<evidence type="ECO:0000256" key="1">
    <source>
        <dbReference type="SAM" id="MobiDB-lite"/>
    </source>
</evidence>
<feature type="region of interest" description="Disordered" evidence="1">
    <location>
        <begin position="1"/>
        <end position="31"/>
    </location>
</feature>
<dbReference type="SUPFAM" id="SSF54106">
    <property type="entry name" value="LysM domain"/>
    <property type="match status" value="1"/>
</dbReference>
<dbReference type="PANTHER" id="PTHR21666">
    <property type="entry name" value="PEPTIDASE-RELATED"/>
    <property type="match status" value="1"/>
</dbReference>
<dbReference type="Gene3D" id="3.10.350.10">
    <property type="entry name" value="LysM domain"/>
    <property type="match status" value="1"/>
</dbReference>
<feature type="region of interest" description="Disordered" evidence="1">
    <location>
        <begin position="55"/>
        <end position="76"/>
    </location>
</feature>
<sequence length="324" mass="33500">MPEAPQPPGPADSAARGRHRRPRSSPVARASLTVTAGGAGLALPLLAAPNVLAAQGSSSPMPREVRHGAPHPRSAEAGVLPQGVRLTVVPASPGSAPGRRVTHYTVRPGDTLHGIAVAHRVRGGWSALYERNRQVIGADPDLIMPGQRLTLHGPRTPEPAPHSKPPAPHPKPAGGAETAEDSGKKPQTTTGYVAPLAAAGVGTAYGVRGSAWSSGYHTGADFPVPVGTGVRAVTGGTVVTAGWGGAYGYQVVVRHTDGRYSQYAHLSAVAVRPGQRVNAGQRVGRSGSTGNTTGPHLHFEIRTGPRYGSDIDPLRYLRARGVRI</sequence>
<dbReference type="Pfam" id="PF01476">
    <property type="entry name" value="LysM"/>
    <property type="match status" value="1"/>
</dbReference>
<dbReference type="SMART" id="SM00257">
    <property type="entry name" value="LysM"/>
    <property type="match status" value="1"/>
</dbReference>
<feature type="compositionally biased region" description="Pro residues" evidence="1">
    <location>
        <begin position="156"/>
        <end position="171"/>
    </location>
</feature>
<proteinExistence type="predicted"/>
<feature type="compositionally biased region" description="Pro residues" evidence="1">
    <location>
        <begin position="1"/>
        <end position="10"/>
    </location>
</feature>
<evidence type="ECO:0000313" key="4">
    <source>
        <dbReference type="Proteomes" id="UP001596413"/>
    </source>
</evidence>
<organism evidence="3 4">
    <name type="scientific">Streptomyces polyrhachis</name>
    <dbReference type="NCBI Taxonomy" id="1282885"/>
    <lineage>
        <taxon>Bacteria</taxon>
        <taxon>Bacillati</taxon>
        <taxon>Actinomycetota</taxon>
        <taxon>Actinomycetes</taxon>
        <taxon>Kitasatosporales</taxon>
        <taxon>Streptomycetaceae</taxon>
        <taxon>Streptomyces</taxon>
    </lineage>
</organism>
<dbReference type="InterPro" id="IPR011055">
    <property type="entry name" value="Dup_hybrid_motif"/>
</dbReference>
<dbReference type="InterPro" id="IPR016047">
    <property type="entry name" value="M23ase_b-sheet_dom"/>
</dbReference>
<dbReference type="InterPro" id="IPR018392">
    <property type="entry name" value="LysM"/>
</dbReference>
<dbReference type="SUPFAM" id="SSF51261">
    <property type="entry name" value="Duplicated hybrid motif"/>
    <property type="match status" value="1"/>
</dbReference>
<comment type="caution">
    <text evidence="3">The sequence shown here is derived from an EMBL/GenBank/DDBJ whole genome shotgun (WGS) entry which is preliminary data.</text>
</comment>
<dbReference type="CDD" id="cd12797">
    <property type="entry name" value="M23_peptidase"/>
    <property type="match status" value="1"/>
</dbReference>
<accession>A0ABW2G9M5</accession>
<dbReference type="PANTHER" id="PTHR21666:SF270">
    <property type="entry name" value="MUREIN HYDROLASE ACTIVATOR ENVC"/>
    <property type="match status" value="1"/>
</dbReference>
<dbReference type="Pfam" id="PF01551">
    <property type="entry name" value="Peptidase_M23"/>
    <property type="match status" value="1"/>
</dbReference>
<keyword evidence="4" id="KW-1185">Reference proteome</keyword>
<dbReference type="InterPro" id="IPR050570">
    <property type="entry name" value="Cell_wall_metabolism_enzyme"/>
</dbReference>
<evidence type="ECO:0000313" key="3">
    <source>
        <dbReference type="EMBL" id="MFC7217493.1"/>
    </source>
</evidence>
<reference evidence="4" key="1">
    <citation type="journal article" date="2019" name="Int. J. Syst. Evol. Microbiol.">
        <title>The Global Catalogue of Microorganisms (GCM) 10K type strain sequencing project: providing services to taxonomists for standard genome sequencing and annotation.</title>
        <authorList>
            <consortium name="The Broad Institute Genomics Platform"/>
            <consortium name="The Broad Institute Genome Sequencing Center for Infectious Disease"/>
            <person name="Wu L."/>
            <person name="Ma J."/>
        </authorList>
    </citation>
    <scope>NUCLEOTIDE SEQUENCE [LARGE SCALE GENOMIC DNA]</scope>
    <source>
        <strain evidence="4">CGMCC 1.13681</strain>
    </source>
</reference>
<dbReference type="Proteomes" id="UP001596413">
    <property type="component" value="Unassembled WGS sequence"/>
</dbReference>
<protein>
    <submittedName>
        <fullName evidence="3">Peptidoglycan DD-metalloendopeptidase family protein</fullName>
    </submittedName>
</protein>
<gene>
    <name evidence="3" type="ORF">ACFQLX_04790</name>
</gene>
<dbReference type="PROSITE" id="PS51782">
    <property type="entry name" value="LYSM"/>
    <property type="match status" value="1"/>
</dbReference>
<dbReference type="Gene3D" id="2.70.70.10">
    <property type="entry name" value="Glucose Permease (Domain IIA)"/>
    <property type="match status" value="1"/>
</dbReference>
<dbReference type="InterPro" id="IPR036779">
    <property type="entry name" value="LysM_dom_sf"/>
</dbReference>
<feature type="region of interest" description="Disordered" evidence="1">
    <location>
        <begin position="145"/>
        <end position="190"/>
    </location>
</feature>
<dbReference type="CDD" id="cd00118">
    <property type="entry name" value="LysM"/>
    <property type="match status" value="1"/>
</dbReference>
<name>A0ABW2G9M5_9ACTN</name>
<evidence type="ECO:0000259" key="2">
    <source>
        <dbReference type="PROSITE" id="PS51782"/>
    </source>
</evidence>
<feature type="region of interest" description="Disordered" evidence="1">
    <location>
        <begin position="280"/>
        <end position="302"/>
    </location>
</feature>